<dbReference type="Gene3D" id="1.10.1660.10">
    <property type="match status" value="1"/>
</dbReference>
<evidence type="ECO:0000313" key="4">
    <source>
        <dbReference type="EMBL" id="PZR04574.1"/>
    </source>
</evidence>
<gene>
    <name evidence="4" type="ORF">DI525_06680</name>
</gene>
<keyword evidence="1" id="KW-0238">DNA-binding</keyword>
<dbReference type="PANTHER" id="PTHR30204">
    <property type="entry name" value="REDOX-CYCLING DRUG-SENSING TRANSCRIPTIONAL ACTIVATOR SOXR"/>
    <property type="match status" value="1"/>
</dbReference>
<evidence type="ECO:0000256" key="1">
    <source>
        <dbReference type="ARBA" id="ARBA00023125"/>
    </source>
</evidence>
<name>A0A2W5UMS8_9CORY</name>
<dbReference type="GO" id="GO:0003677">
    <property type="term" value="F:DNA binding"/>
    <property type="evidence" value="ECO:0007669"/>
    <property type="project" value="UniProtKB-KW"/>
</dbReference>
<dbReference type="PROSITE" id="PS50937">
    <property type="entry name" value="HTH_MERR_2"/>
    <property type="match status" value="1"/>
</dbReference>
<dbReference type="AlphaFoldDB" id="A0A2W5UMS8"/>
<accession>A0A2W5UMS8</accession>
<dbReference type="RefSeq" id="WP_303734977.1">
    <property type="nucleotide sequence ID" value="NZ_CAKZHK010000002.1"/>
</dbReference>
<dbReference type="InterPro" id="IPR009061">
    <property type="entry name" value="DNA-bd_dom_put_sf"/>
</dbReference>
<dbReference type="SMART" id="SM00422">
    <property type="entry name" value="HTH_MERR"/>
    <property type="match status" value="1"/>
</dbReference>
<dbReference type="GO" id="GO:0003700">
    <property type="term" value="F:DNA-binding transcription factor activity"/>
    <property type="evidence" value="ECO:0007669"/>
    <property type="project" value="InterPro"/>
</dbReference>
<feature type="domain" description="HTH merR-type" evidence="3">
    <location>
        <begin position="23"/>
        <end position="95"/>
    </location>
</feature>
<dbReference type="InterPro" id="IPR047057">
    <property type="entry name" value="MerR_fam"/>
</dbReference>
<sequence length="192" mass="20721">MKQEQAPVQGALFDVIDSDDEVGYRVPIACQVAGITYRQLDYWARTKLVQPSIRSAHGSGTQRLYSFRDILVLKIVKGLLDTGISLQNIRRAVEKLSNLGVDDLSAITLVSDGTTVYECRSSEEVFDLLTGGQGVFGIGVPGIVKELAGTISEFPAEKVVRAGSADDGAEGASQNTVAGFDELAERRRRKTS</sequence>
<dbReference type="InterPro" id="IPR000551">
    <property type="entry name" value="MerR-type_HTH_dom"/>
</dbReference>
<organism evidence="4 5">
    <name type="scientific">Corynebacterium kroppenstedtii</name>
    <dbReference type="NCBI Taxonomy" id="161879"/>
    <lineage>
        <taxon>Bacteria</taxon>
        <taxon>Bacillati</taxon>
        <taxon>Actinomycetota</taxon>
        <taxon>Actinomycetes</taxon>
        <taxon>Mycobacteriales</taxon>
        <taxon>Corynebacteriaceae</taxon>
        <taxon>Corynebacterium</taxon>
    </lineage>
</organism>
<feature type="region of interest" description="Disordered" evidence="2">
    <location>
        <begin position="165"/>
        <end position="192"/>
    </location>
</feature>
<dbReference type="Pfam" id="PF13411">
    <property type="entry name" value="MerR_1"/>
    <property type="match status" value="1"/>
</dbReference>
<comment type="caution">
    <text evidence="4">The sequence shown here is derived from an EMBL/GenBank/DDBJ whole genome shotgun (WGS) entry which is preliminary data.</text>
</comment>
<protein>
    <submittedName>
        <fullName evidence="4">MerR family transcriptional regulator</fullName>
    </submittedName>
</protein>
<dbReference type="SUPFAM" id="SSF46955">
    <property type="entry name" value="Putative DNA-binding domain"/>
    <property type="match status" value="1"/>
</dbReference>
<evidence type="ECO:0000256" key="2">
    <source>
        <dbReference type="SAM" id="MobiDB-lite"/>
    </source>
</evidence>
<proteinExistence type="predicted"/>
<reference evidence="4 5" key="1">
    <citation type="submission" date="2017-08" db="EMBL/GenBank/DDBJ databases">
        <title>Infants hospitalized years apart are colonized by the same room-sourced microbial strains.</title>
        <authorList>
            <person name="Brooks B."/>
            <person name="Olm M.R."/>
            <person name="Firek B.A."/>
            <person name="Baker R."/>
            <person name="Thomas B.C."/>
            <person name="Morowitz M.J."/>
            <person name="Banfield J.F."/>
        </authorList>
    </citation>
    <scope>NUCLEOTIDE SEQUENCE [LARGE SCALE GENOMIC DNA]</scope>
    <source>
        <strain evidence="4">S2_003_000_R1_3</strain>
    </source>
</reference>
<evidence type="ECO:0000259" key="3">
    <source>
        <dbReference type="PROSITE" id="PS50937"/>
    </source>
</evidence>
<dbReference type="PANTHER" id="PTHR30204:SF3">
    <property type="entry name" value="HTH MERR-TYPE DOMAIN-CONTAINING PROTEIN"/>
    <property type="match status" value="1"/>
</dbReference>
<dbReference type="EMBL" id="QFRA01000015">
    <property type="protein sequence ID" value="PZR04574.1"/>
    <property type="molecule type" value="Genomic_DNA"/>
</dbReference>
<dbReference type="Proteomes" id="UP000249432">
    <property type="component" value="Unassembled WGS sequence"/>
</dbReference>
<evidence type="ECO:0000313" key="5">
    <source>
        <dbReference type="Proteomes" id="UP000249432"/>
    </source>
</evidence>